<name>A0ABN1MCY1_9FLAO</name>
<accession>A0ABN1MCY1</accession>
<sequence length="148" mass="17143">MNVQQIKYEIQHIISGKSSASYDALIQTIAGYLRRGTKASPMAQKKHQYKAQETKDLIEFARSNNILIDTIPLHDFVSSGAEQKVYIKDTAHVVKLNDCVYYVSWEDYFYSLLLHNYFFTDTAYEFKGFYLLDDVLHAVVQQPYVKAN</sequence>
<organism evidence="1 2">
    <name type="scientific">Gangjinia marincola</name>
    <dbReference type="NCBI Taxonomy" id="578463"/>
    <lineage>
        <taxon>Bacteria</taxon>
        <taxon>Pseudomonadati</taxon>
        <taxon>Bacteroidota</taxon>
        <taxon>Flavobacteriia</taxon>
        <taxon>Flavobacteriales</taxon>
        <taxon>Flavobacteriaceae</taxon>
        <taxon>Gangjinia</taxon>
    </lineage>
</organism>
<dbReference type="InterPro" id="IPR041055">
    <property type="entry name" value="Kinase-PolyVal"/>
</dbReference>
<dbReference type="Proteomes" id="UP001500507">
    <property type="component" value="Unassembled WGS sequence"/>
</dbReference>
<evidence type="ECO:0000313" key="2">
    <source>
        <dbReference type="Proteomes" id="UP001500507"/>
    </source>
</evidence>
<proteinExistence type="predicted"/>
<evidence type="ECO:0000313" key="1">
    <source>
        <dbReference type="EMBL" id="GAA0870956.1"/>
    </source>
</evidence>
<gene>
    <name evidence="1" type="ORF">GCM10009117_01010</name>
</gene>
<dbReference type="EMBL" id="BAAAFG010000001">
    <property type="protein sequence ID" value="GAA0870956.1"/>
    <property type="molecule type" value="Genomic_DNA"/>
</dbReference>
<reference evidence="1 2" key="1">
    <citation type="journal article" date="2019" name="Int. J. Syst. Evol. Microbiol.">
        <title>The Global Catalogue of Microorganisms (GCM) 10K type strain sequencing project: providing services to taxonomists for standard genome sequencing and annotation.</title>
        <authorList>
            <consortium name="The Broad Institute Genomics Platform"/>
            <consortium name="The Broad Institute Genome Sequencing Center for Infectious Disease"/>
            <person name="Wu L."/>
            <person name="Ma J."/>
        </authorList>
    </citation>
    <scope>NUCLEOTIDE SEQUENCE [LARGE SCALE GENOMIC DNA]</scope>
    <source>
        <strain evidence="1 2">JCM 16082</strain>
    </source>
</reference>
<keyword evidence="2" id="KW-1185">Reference proteome</keyword>
<dbReference type="Pfam" id="PF18762">
    <property type="entry name" value="Kinase-PolyVal"/>
    <property type="match status" value="1"/>
</dbReference>
<comment type="caution">
    <text evidence="1">The sequence shown here is derived from an EMBL/GenBank/DDBJ whole genome shotgun (WGS) entry which is preliminary data.</text>
</comment>
<protein>
    <submittedName>
        <fullName evidence="1">Uncharacterized protein</fullName>
    </submittedName>
</protein>